<dbReference type="OrthoDB" id="3513892at2759"/>
<name>A0A9N9LH04_9HELO</name>
<dbReference type="InterPro" id="IPR045518">
    <property type="entry name" value="2EXR"/>
</dbReference>
<evidence type="ECO:0000313" key="3">
    <source>
        <dbReference type="Proteomes" id="UP000701801"/>
    </source>
</evidence>
<dbReference type="PANTHER" id="PTHR35910">
    <property type="entry name" value="2EXR DOMAIN-CONTAINING PROTEIN"/>
    <property type="match status" value="1"/>
</dbReference>
<reference evidence="2" key="1">
    <citation type="submission" date="2021-07" db="EMBL/GenBank/DDBJ databases">
        <authorList>
            <person name="Durling M."/>
        </authorList>
    </citation>
    <scope>NUCLEOTIDE SEQUENCE</scope>
</reference>
<evidence type="ECO:0000259" key="1">
    <source>
        <dbReference type="Pfam" id="PF20150"/>
    </source>
</evidence>
<feature type="domain" description="2EXR" evidence="1">
    <location>
        <begin position="10"/>
        <end position="91"/>
    </location>
</feature>
<dbReference type="Pfam" id="PF20150">
    <property type="entry name" value="2EXR"/>
    <property type="match status" value="1"/>
</dbReference>
<protein>
    <recommendedName>
        <fullName evidence="1">2EXR domain-containing protein</fullName>
    </recommendedName>
</protein>
<dbReference type="AlphaFoldDB" id="A0A9N9LH04"/>
<accession>A0A9N9LH04</accession>
<dbReference type="EMBL" id="CAJVRM010000038">
    <property type="protein sequence ID" value="CAG8972174.1"/>
    <property type="molecule type" value="Genomic_DNA"/>
</dbReference>
<proteinExistence type="predicted"/>
<sequence>MAPTPQLSTFHLFPNLAPELRQKIWGHACPPRTITLRYIPEQDKCLSSSPPPPILQVCSESRYVASKHYRLCFGTASNEARIYFNPYLDTLYLPRHREMGYDETLRDFRSLVKDEEGLLNELRKVAIEHVDLTIKRPWESYNKASVLRSFSNLEEVILVQVEGQNEATKLGWDEEVGFVQARGNPEKLLRIWVDFRQAFIMEEKLLEKVCQDMGREYQAFFLPALRLERKVRVERGVRKED</sequence>
<dbReference type="PANTHER" id="PTHR35910:SF6">
    <property type="entry name" value="2EXR DOMAIN-CONTAINING PROTEIN"/>
    <property type="match status" value="1"/>
</dbReference>
<dbReference type="Proteomes" id="UP000701801">
    <property type="component" value="Unassembled WGS sequence"/>
</dbReference>
<comment type="caution">
    <text evidence="2">The sequence shown here is derived from an EMBL/GenBank/DDBJ whole genome shotgun (WGS) entry which is preliminary data.</text>
</comment>
<gene>
    <name evidence="2" type="ORF">HYALB_00007316</name>
</gene>
<keyword evidence="3" id="KW-1185">Reference proteome</keyword>
<evidence type="ECO:0000313" key="2">
    <source>
        <dbReference type="EMBL" id="CAG8972174.1"/>
    </source>
</evidence>
<organism evidence="2 3">
    <name type="scientific">Hymenoscyphus albidus</name>
    <dbReference type="NCBI Taxonomy" id="595503"/>
    <lineage>
        <taxon>Eukaryota</taxon>
        <taxon>Fungi</taxon>
        <taxon>Dikarya</taxon>
        <taxon>Ascomycota</taxon>
        <taxon>Pezizomycotina</taxon>
        <taxon>Leotiomycetes</taxon>
        <taxon>Helotiales</taxon>
        <taxon>Helotiaceae</taxon>
        <taxon>Hymenoscyphus</taxon>
    </lineage>
</organism>